<gene>
    <name evidence="2" type="ORF">EXIGLDRAFT_683705</name>
</gene>
<dbReference type="OrthoDB" id="2752996at2759"/>
<feature type="domain" description="RNase H type-1" evidence="1">
    <location>
        <begin position="305"/>
        <end position="449"/>
    </location>
</feature>
<protein>
    <recommendedName>
        <fullName evidence="1">RNase H type-1 domain-containing protein</fullName>
    </recommendedName>
</protein>
<dbReference type="InterPro" id="IPR036397">
    <property type="entry name" value="RNaseH_sf"/>
</dbReference>
<organism evidence="2 3">
    <name type="scientific">Exidia glandulosa HHB12029</name>
    <dbReference type="NCBI Taxonomy" id="1314781"/>
    <lineage>
        <taxon>Eukaryota</taxon>
        <taxon>Fungi</taxon>
        <taxon>Dikarya</taxon>
        <taxon>Basidiomycota</taxon>
        <taxon>Agaricomycotina</taxon>
        <taxon>Agaricomycetes</taxon>
        <taxon>Auriculariales</taxon>
        <taxon>Exidiaceae</taxon>
        <taxon>Exidia</taxon>
    </lineage>
</organism>
<evidence type="ECO:0000313" key="3">
    <source>
        <dbReference type="Proteomes" id="UP000077266"/>
    </source>
</evidence>
<dbReference type="SUPFAM" id="SSF53098">
    <property type="entry name" value="Ribonuclease H-like"/>
    <property type="match status" value="1"/>
</dbReference>
<reference evidence="2 3" key="1">
    <citation type="journal article" date="2016" name="Mol. Biol. Evol.">
        <title>Comparative Genomics of Early-Diverging Mushroom-Forming Fungi Provides Insights into the Origins of Lignocellulose Decay Capabilities.</title>
        <authorList>
            <person name="Nagy L.G."/>
            <person name="Riley R."/>
            <person name="Tritt A."/>
            <person name="Adam C."/>
            <person name="Daum C."/>
            <person name="Floudas D."/>
            <person name="Sun H."/>
            <person name="Yadav J.S."/>
            <person name="Pangilinan J."/>
            <person name="Larsson K.H."/>
            <person name="Matsuura K."/>
            <person name="Barry K."/>
            <person name="Labutti K."/>
            <person name="Kuo R."/>
            <person name="Ohm R.A."/>
            <person name="Bhattacharya S.S."/>
            <person name="Shirouzu T."/>
            <person name="Yoshinaga Y."/>
            <person name="Martin F.M."/>
            <person name="Grigoriev I.V."/>
            <person name="Hibbett D.S."/>
        </authorList>
    </citation>
    <scope>NUCLEOTIDE SEQUENCE [LARGE SCALE GENOMIC DNA]</scope>
    <source>
        <strain evidence="2 3">HHB12029</strain>
    </source>
</reference>
<evidence type="ECO:0000313" key="2">
    <source>
        <dbReference type="EMBL" id="KZV83515.1"/>
    </source>
</evidence>
<dbReference type="EMBL" id="KV426267">
    <property type="protein sequence ID" value="KZV83515.1"/>
    <property type="molecule type" value="Genomic_DNA"/>
</dbReference>
<dbReference type="PROSITE" id="PS50879">
    <property type="entry name" value="RNASE_H_1"/>
    <property type="match status" value="1"/>
</dbReference>
<dbReference type="AlphaFoldDB" id="A0A165CZP1"/>
<dbReference type="GO" id="GO:0004523">
    <property type="term" value="F:RNA-DNA hybrid ribonuclease activity"/>
    <property type="evidence" value="ECO:0007669"/>
    <property type="project" value="InterPro"/>
</dbReference>
<dbReference type="Proteomes" id="UP000077266">
    <property type="component" value="Unassembled WGS sequence"/>
</dbReference>
<dbReference type="Gene3D" id="3.30.420.10">
    <property type="entry name" value="Ribonuclease H-like superfamily/Ribonuclease H"/>
    <property type="match status" value="1"/>
</dbReference>
<name>A0A165CZP1_EXIGL</name>
<sequence>MPRSIEQKLNKVISDFIWAGVKRHPINIDTLRKPKDQGGKNLLDVAGRNQAAYTVWLRSYLSDDSARPIWAYLADVILALNARRADGTKTPLDARYNPFIQDWKPNSNKLPFILKSMMEVAKTYGVVADAPYVPDEVRLQVPIWSHFAREHPNAGQHTKEARCLRKNHHIYLVDGLDELAEQDNPHHTGTNDCICQNCQYDREEGCNFPSDCQNYGEEILADIAPKWNINTAQPGEELSLNRDQELENEACFDADEAVIFDPDQNKSSNLADYIRVFTNHLGIEPDLPHIISRRDAGLRNWYRTHPDAVHVYASGSCLHGRTANAQGGWAIHFPNGEADDESGSNKGDVQTEERSAAYAVLRAALMAPSAKELHIVTNNRHVVQRLTVKRRHHEDTGWLDIPETADIFRQTVAALRRRSTRTTLTYVSRHRSGWPEVTHTTSRAREAARASAHVPERTVPESIREEIVIFDAPGARLGAMTQRHAHRIIRRIKSDRVPIRRATSAEIARTQAALTKINERTPTATQIWTGIKCKDVSRNVRNFQWKGLHGAHKVGEYFEKMPSPWKELEKCPRCGCTESMQHILFECTDPAREIIWQLAEGALERKIGEHPDIELGTVWGCGTAQFEDEEKEAAAGKARAFRIVVSESAFLIWKIRCERRIQHEDDAEWTLSQTEIINRWKAVINMRISIDRLLTHKSRHKRGALGTQTVLHTWRGLLENEESLPQDWIRRPGCLVGIGTRRIWHPG</sequence>
<dbReference type="GO" id="GO:0003676">
    <property type="term" value="F:nucleic acid binding"/>
    <property type="evidence" value="ECO:0007669"/>
    <property type="project" value="InterPro"/>
</dbReference>
<accession>A0A165CZP1</accession>
<dbReference type="InterPro" id="IPR012337">
    <property type="entry name" value="RNaseH-like_sf"/>
</dbReference>
<evidence type="ECO:0000259" key="1">
    <source>
        <dbReference type="PROSITE" id="PS50879"/>
    </source>
</evidence>
<proteinExistence type="predicted"/>
<dbReference type="InterPro" id="IPR002156">
    <property type="entry name" value="RNaseH_domain"/>
</dbReference>
<dbReference type="InParanoid" id="A0A165CZP1"/>
<keyword evidence="3" id="KW-1185">Reference proteome</keyword>